<feature type="region of interest" description="Disordered" evidence="3">
    <location>
        <begin position="100"/>
        <end position="130"/>
    </location>
</feature>
<evidence type="ECO:0000313" key="6">
    <source>
        <dbReference type="Proteomes" id="UP001591681"/>
    </source>
</evidence>
<feature type="region of interest" description="Disordered" evidence="3">
    <location>
        <begin position="411"/>
        <end position="453"/>
    </location>
</feature>
<dbReference type="EMBL" id="JBHFQA010000018">
    <property type="protein sequence ID" value="KAL2082840.1"/>
    <property type="molecule type" value="Genomic_DNA"/>
</dbReference>
<organism evidence="5 6">
    <name type="scientific">Coilia grayii</name>
    <name type="common">Gray's grenadier anchovy</name>
    <dbReference type="NCBI Taxonomy" id="363190"/>
    <lineage>
        <taxon>Eukaryota</taxon>
        <taxon>Metazoa</taxon>
        <taxon>Chordata</taxon>
        <taxon>Craniata</taxon>
        <taxon>Vertebrata</taxon>
        <taxon>Euteleostomi</taxon>
        <taxon>Actinopterygii</taxon>
        <taxon>Neopterygii</taxon>
        <taxon>Teleostei</taxon>
        <taxon>Clupei</taxon>
        <taxon>Clupeiformes</taxon>
        <taxon>Clupeoidei</taxon>
        <taxon>Engraulidae</taxon>
        <taxon>Coilinae</taxon>
        <taxon>Coilia</taxon>
    </lineage>
</organism>
<dbReference type="AlphaFoldDB" id="A0ABD1J8E1"/>
<evidence type="ECO:0000256" key="2">
    <source>
        <dbReference type="ARBA" id="ARBA00006274"/>
    </source>
</evidence>
<name>A0ABD1J8E1_9TELE</name>
<dbReference type="Pfam" id="PF00596">
    <property type="entry name" value="Aldolase_II"/>
    <property type="match status" value="1"/>
</dbReference>
<evidence type="ECO:0000313" key="5">
    <source>
        <dbReference type="EMBL" id="KAL2082840.1"/>
    </source>
</evidence>
<evidence type="ECO:0000259" key="4">
    <source>
        <dbReference type="Pfam" id="PF00596"/>
    </source>
</evidence>
<comment type="similarity">
    <text evidence="2">Belongs to the aldolase class II family. Adducin subfamily.</text>
</comment>
<feature type="compositionally biased region" description="Polar residues" evidence="3">
    <location>
        <begin position="411"/>
        <end position="428"/>
    </location>
</feature>
<proteinExistence type="inferred from homology"/>
<feature type="domain" description="Class II aldolase/adducin N-terminal" evidence="4">
    <location>
        <begin position="5"/>
        <end position="77"/>
    </location>
</feature>
<evidence type="ECO:0000256" key="3">
    <source>
        <dbReference type="SAM" id="MobiDB-lite"/>
    </source>
</evidence>
<gene>
    <name evidence="5" type="ORF">ACEWY4_020613</name>
</gene>
<dbReference type="InterPro" id="IPR001303">
    <property type="entry name" value="Aldolase_II/adducin_N"/>
</dbReference>
<reference evidence="5 6" key="1">
    <citation type="submission" date="2024-09" db="EMBL/GenBank/DDBJ databases">
        <title>A chromosome-level genome assembly of Gray's grenadier anchovy, Coilia grayii.</title>
        <authorList>
            <person name="Fu Z."/>
        </authorList>
    </citation>
    <scope>NUCLEOTIDE SEQUENCE [LARGE SCALE GENOMIC DNA]</scope>
    <source>
        <strain evidence="5">G4</strain>
        <tissue evidence="5">Muscle</tissue>
    </source>
</reference>
<accession>A0ABD1J8E1</accession>
<comment type="caution">
    <text evidence="5">The sequence shown here is derived from an EMBL/GenBank/DDBJ whole genome shotgun (WGS) entry which is preliminary data.</text>
</comment>
<feature type="compositionally biased region" description="Polar residues" evidence="3">
    <location>
        <begin position="102"/>
        <end position="124"/>
    </location>
</feature>
<protein>
    <recommendedName>
        <fullName evidence="4">Class II aldolase/adducin N-terminal domain-containing protein</fullName>
    </recommendedName>
</protein>
<feature type="compositionally biased region" description="Basic and acidic residues" evidence="3">
    <location>
        <begin position="181"/>
        <end position="192"/>
    </location>
</feature>
<dbReference type="InterPro" id="IPR036409">
    <property type="entry name" value="Aldolase_II/adducin_N_sf"/>
</dbReference>
<dbReference type="InterPro" id="IPR051017">
    <property type="entry name" value="Aldolase-II_Adducin_sf"/>
</dbReference>
<feature type="compositionally biased region" description="Basic residues" evidence="3">
    <location>
        <begin position="444"/>
        <end position="453"/>
    </location>
</feature>
<dbReference type="PANTHER" id="PTHR10672">
    <property type="entry name" value="ADDUCIN"/>
    <property type="match status" value="1"/>
</dbReference>
<dbReference type="Gene3D" id="3.40.225.10">
    <property type="entry name" value="Class II aldolase/adducin N-terminal domain"/>
    <property type="match status" value="1"/>
</dbReference>
<dbReference type="Proteomes" id="UP001591681">
    <property type="component" value="Unassembled WGS sequence"/>
</dbReference>
<sequence>MKFGLLPISHHAVLLGEVSYFSLAGNDAEEREELQRALGLTAKVMVLRGHGVLALGETLEEAFHNIYHCQQACDIQVKALSCAGGVDKLLLLDRKKYKADTHTPSNTHTPPDTHTPSGCPSPSCEQGGRVSWRRGEAEFESLMRMLDSLGYQTGYTYRHPVVKEMPRSRSAVEIPATTSSRGRDKETGLPWRPREGLHRQQRERALWLTSPNNYLKTSHTTWRRVEGTSSCRGTPNHFVPLNTHPSEVLQLRNRIREQHWVEIMTAGPQSQRLAGVPPDQKPGPAYIYDDESDELLPPNPFSQSDADLEEYRSLVEQHQSQQDEDDATEVEEMSTFDRSTLSLSLSPLNSPVKEEAMPPLADFEEDLSESITNLSVNMELEVTIVKETPLESNPVTTATAPPNTQITMATTAPSSHITVATAAPSNQSKHPKRRRKLCTPSLFRRNRRHQTDG</sequence>
<dbReference type="SUPFAM" id="SSF53639">
    <property type="entry name" value="AraD/HMP-PK domain-like"/>
    <property type="match status" value="1"/>
</dbReference>
<dbReference type="PANTHER" id="PTHR10672:SF5">
    <property type="entry name" value="GAMMA-ADDUCIN"/>
    <property type="match status" value="1"/>
</dbReference>
<evidence type="ECO:0000256" key="1">
    <source>
        <dbReference type="ARBA" id="ARBA00004413"/>
    </source>
</evidence>
<feature type="region of interest" description="Disordered" evidence="3">
    <location>
        <begin position="168"/>
        <end position="192"/>
    </location>
</feature>
<feature type="region of interest" description="Disordered" evidence="3">
    <location>
        <begin position="270"/>
        <end position="339"/>
    </location>
</feature>
<feature type="compositionally biased region" description="Acidic residues" evidence="3">
    <location>
        <begin position="322"/>
        <end position="334"/>
    </location>
</feature>
<comment type="subcellular location">
    <subcellularLocation>
        <location evidence="1">Cell membrane</location>
        <topology evidence="1">Peripheral membrane protein</topology>
        <orientation evidence="1">Cytoplasmic side</orientation>
    </subcellularLocation>
</comment>
<dbReference type="GO" id="GO:0005886">
    <property type="term" value="C:plasma membrane"/>
    <property type="evidence" value="ECO:0007669"/>
    <property type="project" value="UniProtKB-SubCell"/>
</dbReference>
<keyword evidence="6" id="KW-1185">Reference proteome</keyword>